<feature type="domain" description="Rhamnogalacturonan I lyase beta-sheet" evidence="2">
    <location>
        <begin position="1"/>
        <end position="88"/>
    </location>
</feature>
<dbReference type="InterPro" id="IPR028994">
    <property type="entry name" value="Integrin_alpha_N"/>
</dbReference>
<evidence type="ECO:0000259" key="3">
    <source>
        <dbReference type="Pfam" id="PF21348"/>
    </source>
</evidence>
<sequence>QMEDLDRGVVAVKVSGGVYVGWRMFGYEYDPANPSAISYDVYRNGARVANVTNSTNYLDAAGTTSSTYAIKAVVGGAAQASSPAVATWGQTYLRIPISAPAGGTTPSKCDNAGESYSYVANDASTGDLDGDGQYEIILKWDPSNAKDNSQAGCTGSVYLDAYKLDGRRLWRVDLGRNIRAGAHYTQFVAYDFDGDGSAEVAVKTAPGTKDGTGTALRRGPAASDDDAADYRNATGYVLTGPEYLTVFAGSNGAELATVAFDVPRGTVSSWGDSYGNRVDRFLASAGFVSDLGTGQDASGRPAILMARGYYTRATITAWRFRDGALSQIWKADSNANTAYTGQGAHSMAVADVDNDGAQEVIYGASTIDSNGTRKCSTNFGHGDALHVSDFVLSRPGLEVFMPHEDGSKPTFDIHDANSCAVLHQGPVTGADTGRGVAGDVSASNAGAEMWTNSTGGLLSATSGSNVGSQPASANFLIWWDADELRELQNNTSITKYGGGSLLSCSQCSSNNGTKSTPTLTADLLGDWREEIVWRETDSSALRIYTTTNVTTRRIYTLMHDPQYRMQITSEQTAYNQPPHPSFHIGGGMAAPPRPDIHVR</sequence>
<dbReference type="Pfam" id="PF18370">
    <property type="entry name" value="RGI_lyase"/>
    <property type="match status" value="1"/>
</dbReference>
<dbReference type="PANTHER" id="PTHR43118">
    <property type="entry name" value="RHAMNOGALACTURONAN LYASE (EUROFUNG)"/>
    <property type="match status" value="1"/>
</dbReference>
<dbReference type="InterPro" id="IPR049366">
    <property type="entry name" value="RGL11_C"/>
</dbReference>
<dbReference type="InterPro" id="IPR034641">
    <property type="entry name" value="RGL11"/>
</dbReference>
<proteinExistence type="predicted"/>
<dbReference type="CDD" id="cd10318">
    <property type="entry name" value="RGL11"/>
    <property type="match status" value="1"/>
</dbReference>
<feature type="non-terminal residue" evidence="4">
    <location>
        <position position="1"/>
    </location>
</feature>
<dbReference type="EMBL" id="JEMB01003486">
    <property type="protein sequence ID" value="KYF71975.1"/>
    <property type="molecule type" value="Genomic_DNA"/>
</dbReference>
<dbReference type="Gene3D" id="2.60.40.10">
    <property type="entry name" value="Immunoglobulins"/>
    <property type="match status" value="1"/>
</dbReference>
<dbReference type="InterPro" id="IPR041624">
    <property type="entry name" value="RGI_lyase"/>
</dbReference>
<name>A0A150QVD7_SORCE</name>
<feature type="region of interest" description="Disordered" evidence="1">
    <location>
        <begin position="204"/>
        <end position="224"/>
    </location>
</feature>
<dbReference type="PANTHER" id="PTHR43118:SF1">
    <property type="entry name" value="RHAMNOGALACTURONAN LYASE (EUROFUNG)"/>
    <property type="match status" value="1"/>
</dbReference>
<dbReference type="Proteomes" id="UP000075635">
    <property type="component" value="Unassembled WGS sequence"/>
</dbReference>
<feature type="domain" description="Rhamnogalacturonan lyase family 11 C-terminal" evidence="3">
    <location>
        <begin position="92"/>
        <end position="594"/>
    </location>
</feature>
<dbReference type="SUPFAM" id="SSF69318">
    <property type="entry name" value="Integrin alpha N-terminal domain"/>
    <property type="match status" value="1"/>
</dbReference>
<evidence type="ECO:0000313" key="5">
    <source>
        <dbReference type="Proteomes" id="UP000075635"/>
    </source>
</evidence>
<accession>A0A150QVD7</accession>
<comment type="caution">
    <text evidence="4">The sequence shown here is derived from an EMBL/GenBank/DDBJ whole genome shotgun (WGS) entry which is preliminary data.</text>
</comment>
<dbReference type="Pfam" id="PF21348">
    <property type="entry name" value="RGL11_C"/>
    <property type="match status" value="1"/>
</dbReference>
<evidence type="ECO:0000313" key="4">
    <source>
        <dbReference type="EMBL" id="KYF71975.1"/>
    </source>
</evidence>
<evidence type="ECO:0000256" key="1">
    <source>
        <dbReference type="SAM" id="MobiDB-lite"/>
    </source>
</evidence>
<gene>
    <name evidence="4" type="ORF">BE17_32190</name>
</gene>
<dbReference type="AlphaFoldDB" id="A0A150QVD7"/>
<organism evidence="4 5">
    <name type="scientific">Sorangium cellulosum</name>
    <name type="common">Polyangium cellulosum</name>
    <dbReference type="NCBI Taxonomy" id="56"/>
    <lineage>
        <taxon>Bacteria</taxon>
        <taxon>Pseudomonadati</taxon>
        <taxon>Myxococcota</taxon>
        <taxon>Polyangia</taxon>
        <taxon>Polyangiales</taxon>
        <taxon>Polyangiaceae</taxon>
        <taxon>Sorangium</taxon>
    </lineage>
</organism>
<dbReference type="InterPro" id="IPR013783">
    <property type="entry name" value="Ig-like_fold"/>
</dbReference>
<reference evidence="4 5" key="1">
    <citation type="submission" date="2014-02" db="EMBL/GenBank/DDBJ databases">
        <title>The small core and large imbalanced accessory genome model reveals a collaborative survival strategy of Sorangium cellulosum strains in nature.</title>
        <authorList>
            <person name="Han K."/>
            <person name="Peng R."/>
            <person name="Blom J."/>
            <person name="Li Y.-Z."/>
        </authorList>
    </citation>
    <scope>NUCLEOTIDE SEQUENCE [LARGE SCALE GENOMIC DNA]</scope>
    <source>
        <strain evidence="4 5">So0011-07</strain>
    </source>
</reference>
<evidence type="ECO:0000259" key="2">
    <source>
        <dbReference type="Pfam" id="PF18370"/>
    </source>
</evidence>
<protein>
    <submittedName>
        <fullName evidence="4">Uncharacterized protein</fullName>
    </submittedName>
</protein>